<dbReference type="InterPro" id="IPR018919">
    <property type="entry name" value="DUF2484"/>
</dbReference>
<evidence type="ECO:0000313" key="2">
    <source>
        <dbReference type="EMBL" id="WWR45596.1"/>
    </source>
</evidence>
<keyword evidence="1" id="KW-1133">Transmembrane helix</keyword>
<protein>
    <submittedName>
        <fullName evidence="2">DUF2484 family protein</fullName>
    </submittedName>
</protein>
<feature type="transmembrane region" description="Helical" evidence="1">
    <location>
        <begin position="34"/>
        <end position="63"/>
    </location>
</feature>
<keyword evidence="1" id="KW-0472">Membrane</keyword>
<accession>A0ABZ2HCT7</accession>
<proteinExistence type="predicted"/>
<sequence length="83" mass="9301">MSLLVISGLWVIAATIVAFLPMRYQYTPGIALLLAAPVLIYMIGRDFGLLVGALALFAFLSMFRNPLRYFWKRALGQKPEVPK</sequence>
<dbReference type="EMBL" id="CP146069">
    <property type="protein sequence ID" value="WWR45596.1"/>
    <property type="molecule type" value="Genomic_DNA"/>
</dbReference>
<reference evidence="2 3" key="1">
    <citation type="submission" date="2023-10" db="EMBL/GenBank/DDBJ databases">
        <title>Roseovarius strain S88 nov., isolated from a marine algae.</title>
        <authorList>
            <person name="Lee M.W."/>
            <person name="Lee J.K."/>
            <person name="Kim J.M."/>
            <person name="Choi D.G."/>
            <person name="Baek J.H."/>
            <person name="Bayburt H."/>
            <person name="Jung J.J."/>
            <person name="Han D.M."/>
            <person name="Jeon C.O."/>
        </authorList>
    </citation>
    <scope>NUCLEOTIDE SEQUENCE [LARGE SCALE GENOMIC DNA]</scope>
    <source>
        <strain evidence="2 3">S88</strain>
    </source>
</reference>
<organism evidence="2 3">
    <name type="scientific">Roseovarius phycicola</name>
    <dbReference type="NCBI Taxonomy" id="3080976"/>
    <lineage>
        <taxon>Bacteria</taxon>
        <taxon>Pseudomonadati</taxon>
        <taxon>Pseudomonadota</taxon>
        <taxon>Alphaproteobacteria</taxon>
        <taxon>Rhodobacterales</taxon>
        <taxon>Roseobacteraceae</taxon>
        <taxon>Roseovarius</taxon>
    </lineage>
</organism>
<name>A0ABZ2HCT7_9RHOB</name>
<keyword evidence="3" id="KW-1185">Reference proteome</keyword>
<gene>
    <name evidence="2" type="ORF">RZ517_12425</name>
</gene>
<dbReference type="Pfam" id="PF10658">
    <property type="entry name" value="DUF2484"/>
    <property type="match status" value="1"/>
</dbReference>
<dbReference type="Proteomes" id="UP001364156">
    <property type="component" value="Chromosome"/>
</dbReference>
<evidence type="ECO:0000313" key="3">
    <source>
        <dbReference type="Proteomes" id="UP001364156"/>
    </source>
</evidence>
<keyword evidence="1" id="KW-0812">Transmembrane</keyword>
<dbReference type="RefSeq" id="WP_338548518.1">
    <property type="nucleotide sequence ID" value="NZ_CP146069.1"/>
</dbReference>
<evidence type="ECO:0000256" key="1">
    <source>
        <dbReference type="SAM" id="Phobius"/>
    </source>
</evidence>